<dbReference type="OMA" id="IMALPNV"/>
<keyword evidence="5" id="KW-0813">Transport</keyword>
<evidence type="ECO:0000259" key="14">
    <source>
        <dbReference type="Pfam" id="PF04810"/>
    </source>
</evidence>
<dbReference type="GO" id="GO:0006886">
    <property type="term" value="P:intracellular protein transport"/>
    <property type="evidence" value="ECO:0007669"/>
    <property type="project" value="InterPro"/>
</dbReference>
<evidence type="ECO:0000256" key="5">
    <source>
        <dbReference type="ARBA" id="ARBA00022448"/>
    </source>
</evidence>
<evidence type="ECO:0000256" key="1">
    <source>
        <dbReference type="ARBA" id="ARBA00004394"/>
    </source>
</evidence>
<evidence type="ECO:0000256" key="12">
    <source>
        <dbReference type="SAM" id="MobiDB-lite"/>
    </source>
</evidence>
<dbReference type="InterPro" id="IPR007123">
    <property type="entry name" value="Gelsolin-like_dom"/>
</dbReference>
<dbReference type="Pfam" id="PF00626">
    <property type="entry name" value="Gelsolin"/>
    <property type="match status" value="1"/>
</dbReference>
<sequence>MSYPYPSYPAPNGQQQQHPQQPQHPAQQPQQPLRPQSPYAAHQPSTSSLSSLSPPATPQQRSASPASSDHHVRRAPHKRHYPTYAVADQSILGSGTPPPPPPAAPSAPSAPSFQQQQPQFQQPQFQQAQFQQPYPQQPYPQQPYPQQPYPQQPYPQQPSPQQSHAHGYMAAAAAASASPAGLANGMANMSLYEKPLPPTRDDVPLVGQLPPVQDLDLPKTNPVIPPHFYLPVQTEVPVVEDTVVSRCTRCKTYINPFVQFAQNALRWRCNMCGLENDVPSAFDWDAINQQHVDRWSRPELNYGCVDFVASAEYMVRPPQPPAYVFVIDTSYQAVQTGMVATVAEAILQSLDAIPNEDGRTKVGLITVDAAVGFYKLVGDEPEMLVVGDLSDIYLPRATGDLMVNLADAKTLVSGLLTKMCTMFNETHATQNCLGTALQAARKLLRTLIVPGSPFYRTFATECTKAQVCADMFVFGGADVATLNLIPRFTGGQTHYYPNFKPADGSRQKVLAEVKAVLSERVGLEAVMRTRCSPGLVCHAFYGNFTTRNPDVMALPNVPRDQAYCVELAIEDDIQGNYAYFQTALLYTTCFGERRIRVMNLALPVVRSLQEAANNKLKDGREHLTKQTIDIASAYGREVMGSVASGAARLTLNRNLALLPLLVLGLLKSETFSDLAVIPPDVRAQSTVLLRTLTNTSFQAFVHPSFYSLHNMPPQAGTVPDGATALVLPPRVNLTSEKLERHGLYLVEDGQRIYLWLGREAVPPLCKDLLGVPDIQHVQSGPLELPTLPNPLSQRVHALLQHIRARRGSYYPTLTLIREDGDPALRALFLTRLIEDRMPGGPATAGANQEQFNSGMSYFQWLGFVRAKCQ</sequence>
<feature type="compositionally biased region" description="Basic residues" evidence="12">
    <location>
        <begin position="71"/>
        <end position="81"/>
    </location>
</feature>
<feature type="domain" description="Sec23/Sec24 trunk" evidence="15">
    <location>
        <begin position="452"/>
        <end position="505"/>
    </location>
</feature>
<dbReference type="InterPro" id="IPR036465">
    <property type="entry name" value="vWFA_dom_sf"/>
</dbReference>
<dbReference type="OrthoDB" id="49016at2759"/>
<gene>
    <name evidence="18" type="ORF">BCR43DRAFT_443160</name>
</gene>
<evidence type="ECO:0000259" key="13">
    <source>
        <dbReference type="Pfam" id="PF00626"/>
    </source>
</evidence>
<feature type="compositionally biased region" description="Low complexity" evidence="12">
    <location>
        <begin position="106"/>
        <end position="134"/>
    </location>
</feature>
<dbReference type="InterPro" id="IPR036174">
    <property type="entry name" value="Znf_Sec23_Sec24_sf"/>
</dbReference>
<evidence type="ECO:0000256" key="3">
    <source>
        <dbReference type="ARBA" id="ARBA00004586"/>
    </source>
</evidence>
<feature type="compositionally biased region" description="Pro residues" evidence="12">
    <location>
        <begin position="96"/>
        <end position="105"/>
    </location>
</feature>
<dbReference type="GO" id="GO:0008270">
    <property type="term" value="F:zinc ion binding"/>
    <property type="evidence" value="ECO:0007669"/>
    <property type="project" value="InterPro"/>
</dbReference>
<keyword evidence="8" id="KW-0931">ER-Golgi transport</keyword>
<feature type="domain" description="Sec23/Sec24 beta-sandwich" evidence="17">
    <location>
        <begin position="522"/>
        <end position="605"/>
    </location>
</feature>
<dbReference type="InParanoid" id="A0A1X2H640"/>
<dbReference type="PANTHER" id="PTHR13803">
    <property type="entry name" value="SEC24-RELATED PROTEIN"/>
    <property type="match status" value="1"/>
</dbReference>
<dbReference type="SUPFAM" id="SSF53300">
    <property type="entry name" value="vWA-like"/>
    <property type="match status" value="1"/>
</dbReference>
<name>A0A1X2H640_SYNRA</name>
<evidence type="ECO:0000256" key="8">
    <source>
        <dbReference type="ARBA" id="ARBA00022892"/>
    </source>
</evidence>
<dbReference type="GO" id="GO:0030127">
    <property type="term" value="C:COPII vesicle coat"/>
    <property type="evidence" value="ECO:0007669"/>
    <property type="project" value="InterPro"/>
</dbReference>
<comment type="subcellular location">
    <subcellularLocation>
        <location evidence="2">Cytoplasm</location>
    </subcellularLocation>
    <subcellularLocation>
        <location evidence="3">Endoplasmic reticulum membrane</location>
    </subcellularLocation>
    <subcellularLocation>
        <location evidence="1">Golgi apparatus membrane</location>
    </subcellularLocation>
</comment>
<dbReference type="Gene3D" id="3.40.20.10">
    <property type="entry name" value="Severin"/>
    <property type="match status" value="1"/>
</dbReference>
<evidence type="ECO:0008006" key="20">
    <source>
        <dbReference type="Google" id="ProtNLM"/>
    </source>
</evidence>
<dbReference type="SUPFAM" id="SSF82754">
    <property type="entry name" value="C-terminal, gelsolin-like domain of Sec23/24"/>
    <property type="match status" value="1"/>
</dbReference>
<evidence type="ECO:0000259" key="15">
    <source>
        <dbReference type="Pfam" id="PF04811"/>
    </source>
</evidence>
<dbReference type="InterPro" id="IPR036180">
    <property type="entry name" value="Gelsolin-like_dom_sf"/>
</dbReference>
<dbReference type="InterPro" id="IPR036175">
    <property type="entry name" value="Sec23/24_helical_dom_sf"/>
</dbReference>
<feature type="domain" description="Zinc finger Sec23/Sec24-type" evidence="14">
    <location>
        <begin position="245"/>
        <end position="281"/>
    </location>
</feature>
<evidence type="ECO:0000313" key="19">
    <source>
        <dbReference type="Proteomes" id="UP000242180"/>
    </source>
</evidence>
<dbReference type="PANTHER" id="PTHR13803:SF39">
    <property type="entry name" value="SECRETORY 24AB, ISOFORM A"/>
    <property type="match status" value="1"/>
</dbReference>
<dbReference type="Gene3D" id="2.60.40.1670">
    <property type="entry name" value="beta-sandwich domain of Sec23/24"/>
    <property type="match status" value="1"/>
</dbReference>
<proteinExistence type="inferred from homology"/>
<dbReference type="STRING" id="13706.A0A1X2H640"/>
<evidence type="ECO:0000259" key="17">
    <source>
        <dbReference type="Pfam" id="PF08033"/>
    </source>
</evidence>
<feature type="domain" description="Sec23/Sec24 helical" evidence="16">
    <location>
        <begin position="608"/>
        <end position="693"/>
    </location>
</feature>
<dbReference type="AlphaFoldDB" id="A0A1X2H640"/>
<dbReference type="Pfam" id="PF04810">
    <property type="entry name" value="zf-Sec23_Sec24"/>
    <property type="match status" value="1"/>
</dbReference>
<evidence type="ECO:0000256" key="2">
    <source>
        <dbReference type="ARBA" id="ARBA00004496"/>
    </source>
</evidence>
<comment type="caution">
    <text evidence="18">The sequence shown here is derived from an EMBL/GenBank/DDBJ whole genome shotgun (WGS) entry which is preliminary data.</text>
</comment>
<dbReference type="GO" id="GO:0000149">
    <property type="term" value="F:SNARE binding"/>
    <property type="evidence" value="ECO:0007669"/>
    <property type="project" value="TreeGrafter"/>
</dbReference>
<keyword evidence="6" id="KW-0963">Cytoplasm</keyword>
<accession>A0A1X2H640</accession>
<dbReference type="SUPFAM" id="SSF82919">
    <property type="entry name" value="Zn-finger domain of Sec23/24"/>
    <property type="match status" value="1"/>
</dbReference>
<dbReference type="InterPro" id="IPR006895">
    <property type="entry name" value="Znf_Sec23_Sec24"/>
</dbReference>
<evidence type="ECO:0000256" key="11">
    <source>
        <dbReference type="ARBA" id="ARBA00023136"/>
    </source>
</evidence>
<keyword evidence="19" id="KW-1185">Reference proteome</keyword>
<dbReference type="SUPFAM" id="SSF81811">
    <property type="entry name" value="Helical domain of Sec23/24"/>
    <property type="match status" value="1"/>
</dbReference>
<dbReference type="InterPro" id="IPR050550">
    <property type="entry name" value="SEC23_SEC24_subfamily"/>
</dbReference>
<feature type="compositionally biased region" description="Pro residues" evidence="12">
    <location>
        <begin position="135"/>
        <end position="158"/>
    </location>
</feature>
<dbReference type="InterPro" id="IPR012990">
    <property type="entry name" value="Beta-sandwich_Sec23_24"/>
</dbReference>
<feature type="domain" description="Gelsolin-like" evidence="13">
    <location>
        <begin position="726"/>
        <end position="778"/>
    </location>
</feature>
<dbReference type="Pfam" id="PF04815">
    <property type="entry name" value="Sec23_helical"/>
    <property type="match status" value="1"/>
</dbReference>
<feature type="domain" description="Sec23/Sec24 trunk" evidence="15">
    <location>
        <begin position="318"/>
        <end position="448"/>
    </location>
</feature>
<dbReference type="Pfam" id="PF08033">
    <property type="entry name" value="Sec23_BS"/>
    <property type="match status" value="1"/>
</dbReference>
<dbReference type="InterPro" id="IPR006900">
    <property type="entry name" value="Sec23/24_helical_dom"/>
</dbReference>
<evidence type="ECO:0000256" key="10">
    <source>
        <dbReference type="ARBA" id="ARBA00023034"/>
    </source>
</evidence>
<evidence type="ECO:0000256" key="6">
    <source>
        <dbReference type="ARBA" id="ARBA00022490"/>
    </source>
</evidence>
<feature type="compositionally biased region" description="Low complexity" evidence="12">
    <location>
        <begin position="10"/>
        <end position="54"/>
    </location>
</feature>
<evidence type="ECO:0000313" key="18">
    <source>
        <dbReference type="EMBL" id="ORY93946.1"/>
    </source>
</evidence>
<evidence type="ECO:0000256" key="7">
    <source>
        <dbReference type="ARBA" id="ARBA00022824"/>
    </source>
</evidence>
<keyword evidence="7" id="KW-0256">Endoplasmic reticulum</keyword>
<evidence type="ECO:0000256" key="9">
    <source>
        <dbReference type="ARBA" id="ARBA00022927"/>
    </source>
</evidence>
<dbReference type="Pfam" id="PF04811">
    <property type="entry name" value="Sec23_trunk"/>
    <property type="match status" value="2"/>
</dbReference>
<dbReference type="Gene3D" id="3.40.50.410">
    <property type="entry name" value="von Willebrand factor, type A domain"/>
    <property type="match status" value="1"/>
</dbReference>
<keyword evidence="10" id="KW-0333">Golgi apparatus</keyword>
<dbReference type="Gene3D" id="2.30.30.380">
    <property type="entry name" value="Zn-finger domain of Sec23/24"/>
    <property type="match status" value="1"/>
</dbReference>
<dbReference type="InterPro" id="IPR006896">
    <property type="entry name" value="Sec23/24_trunk_dom"/>
</dbReference>
<dbReference type="GO" id="GO:0005789">
    <property type="term" value="C:endoplasmic reticulum membrane"/>
    <property type="evidence" value="ECO:0007669"/>
    <property type="project" value="UniProtKB-SubCell"/>
</dbReference>
<protein>
    <recommendedName>
        <fullName evidence="20">Sec23/Sec24 trunk domain-domain-containing protein</fullName>
    </recommendedName>
</protein>
<organism evidence="18 19">
    <name type="scientific">Syncephalastrum racemosum</name>
    <name type="common">Filamentous fungus</name>
    <dbReference type="NCBI Taxonomy" id="13706"/>
    <lineage>
        <taxon>Eukaryota</taxon>
        <taxon>Fungi</taxon>
        <taxon>Fungi incertae sedis</taxon>
        <taxon>Mucoromycota</taxon>
        <taxon>Mucoromycotina</taxon>
        <taxon>Mucoromycetes</taxon>
        <taxon>Mucorales</taxon>
        <taxon>Syncephalastraceae</taxon>
        <taxon>Syncephalastrum</taxon>
    </lineage>
</organism>
<dbReference type="Proteomes" id="UP000242180">
    <property type="component" value="Unassembled WGS sequence"/>
</dbReference>
<feature type="region of interest" description="Disordered" evidence="12">
    <location>
        <begin position="1"/>
        <end position="170"/>
    </location>
</feature>
<dbReference type="GO" id="GO:0090110">
    <property type="term" value="P:COPII-coated vesicle cargo loading"/>
    <property type="evidence" value="ECO:0007669"/>
    <property type="project" value="TreeGrafter"/>
</dbReference>
<evidence type="ECO:0000256" key="4">
    <source>
        <dbReference type="ARBA" id="ARBA00008334"/>
    </source>
</evidence>
<reference evidence="18 19" key="1">
    <citation type="submission" date="2016-07" db="EMBL/GenBank/DDBJ databases">
        <title>Pervasive Adenine N6-methylation of Active Genes in Fungi.</title>
        <authorList>
            <consortium name="DOE Joint Genome Institute"/>
            <person name="Mondo S.J."/>
            <person name="Dannebaum R.O."/>
            <person name="Kuo R.C."/>
            <person name="Labutti K."/>
            <person name="Haridas S."/>
            <person name="Kuo A."/>
            <person name="Salamov A."/>
            <person name="Ahrendt S.R."/>
            <person name="Lipzen A."/>
            <person name="Sullivan W."/>
            <person name="Andreopoulos W.B."/>
            <person name="Clum A."/>
            <person name="Lindquist E."/>
            <person name="Daum C."/>
            <person name="Ramamoorthy G.K."/>
            <person name="Gryganskyi A."/>
            <person name="Culley D."/>
            <person name="Magnuson J.K."/>
            <person name="James T.Y."/>
            <person name="O'Malley M.A."/>
            <person name="Stajich J.E."/>
            <person name="Spatafora J.W."/>
            <person name="Visel A."/>
            <person name="Grigoriev I.V."/>
        </authorList>
    </citation>
    <scope>NUCLEOTIDE SEQUENCE [LARGE SCALE GENOMIC DNA]</scope>
    <source>
        <strain evidence="18 19">NRRL 2496</strain>
    </source>
</reference>
<keyword evidence="9" id="KW-0653">Protein transport</keyword>
<evidence type="ECO:0000259" key="16">
    <source>
        <dbReference type="Pfam" id="PF04815"/>
    </source>
</evidence>
<dbReference type="EMBL" id="MCGN01000008">
    <property type="protein sequence ID" value="ORY93946.1"/>
    <property type="molecule type" value="Genomic_DNA"/>
</dbReference>
<dbReference type="GO" id="GO:0070971">
    <property type="term" value="C:endoplasmic reticulum exit site"/>
    <property type="evidence" value="ECO:0007669"/>
    <property type="project" value="TreeGrafter"/>
</dbReference>
<comment type="similarity">
    <text evidence="4">Belongs to the SEC23/SEC24 family. SEC24 subfamily.</text>
</comment>
<dbReference type="GO" id="GO:0000139">
    <property type="term" value="C:Golgi membrane"/>
    <property type="evidence" value="ECO:0007669"/>
    <property type="project" value="UniProtKB-SubCell"/>
</dbReference>
<dbReference type="SUPFAM" id="SSF81995">
    <property type="entry name" value="beta-sandwich domain of Sec23/24"/>
    <property type="match status" value="1"/>
</dbReference>
<keyword evidence="11" id="KW-0472">Membrane</keyword>
<dbReference type="Gene3D" id="1.20.120.730">
    <property type="entry name" value="Sec23/Sec24 helical domain"/>
    <property type="match status" value="1"/>
</dbReference>
<dbReference type="InterPro" id="IPR029006">
    <property type="entry name" value="ADF-H/Gelsolin-like_dom_sf"/>
</dbReference>